<organism evidence="4">
    <name type="scientific">Gongylonema pulchrum</name>
    <dbReference type="NCBI Taxonomy" id="637853"/>
    <lineage>
        <taxon>Eukaryota</taxon>
        <taxon>Metazoa</taxon>
        <taxon>Ecdysozoa</taxon>
        <taxon>Nematoda</taxon>
        <taxon>Chromadorea</taxon>
        <taxon>Rhabditida</taxon>
        <taxon>Spirurina</taxon>
        <taxon>Spiruromorpha</taxon>
        <taxon>Spiruroidea</taxon>
        <taxon>Gongylonematidae</taxon>
        <taxon>Gongylonema</taxon>
    </lineage>
</organism>
<dbReference type="AlphaFoldDB" id="A0A183ED13"/>
<evidence type="ECO:0000256" key="1">
    <source>
        <dbReference type="SAM" id="MobiDB-lite"/>
    </source>
</evidence>
<protein>
    <submittedName>
        <fullName evidence="2 4">Uncharacterized protein</fullName>
    </submittedName>
</protein>
<keyword evidence="3" id="KW-1185">Reference proteome</keyword>
<feature type="region of interest" description="Disordered" evidence="1">
    <location>
        <begin position="1"/>
        <end position="37"/>
    </location>
</feature>
<evidence type="ECO:0000313" key="4">
    <source>
        <dbReference type="WBParaSite" id="GPUH_0001887901-mRNA-1"/>
    </source>
</evidence>
<accession>A0A183ED13</accession>
<proteinExistence type="predicted"/>
<dbReference type="EMBL" id="UYRT01087462">
    <property type="protein sequence ID" value="VDN32575.1"/>
    <property type="molecule type" value="Genomic_DNA"/>
</dbReference>
<dbReference type="WBParaSite" id="GPUH_0001887901-mRNA-1">
    <property type="protein sequence ID" value="GPUH_0001887901-mRNA-1"/>
    <property type="gene ID" value="GPUH_0001887901"/>
</dbReference>
<reference evidence="4" key="1">
    <citation type="submission" date="2016-06" db="UniProtKB">
        <authorList>
            <consortium name="WormBaseParasite"/>
        </authorList>
    </citation>
    <scope>IDENTIFICATION</scope>
</reference>
<feature type="compositionally biased region" description="Polar residues" evidence="1">
    <location>
        <begin position="1"/>
        <end position="11"/>
    </location>
</feature>
<dbReference type="Proteomes" id="UP000271098">
    <property type="component" value="Unassembled WGS sequence"/>
</dbReference>
<reference evidence="2 3" key="2">
    <citation type="submission" date="2018-11" db="EMBL/GenBank/DDBJ databases">
        <authorList>
            <consortium name="Pathogen Informatics"/>
        </authorList>
    </citation>
    <scope>NUCLEOTIDE SEQUENCE [LARGE SCALE GENOMIC DNA]</scope>
</reference>
<name>A0A183ED13_9BILA</name>
<gene>
    <name evidence="2" type="ORF">GPUH_LOCUS18854</name>
</gene>
<sequence>MENDFNRSLTLSAGDAAPRNDFPGATQQTQEAAVARSAEERSSYLDELIEEVHLLHRFRLNDPDQPRYIFALTCAEIHRVWKLVYARICENVATPSE</sequence>
<evidence type="ECO:0000313" key="2">
    <source>
        <dbReference type="EMBL" id="VDN32575.1"/>
    </source>
</evidence>
<evidence type="ECO:0000313" key="3">
    <source>
        <dbReference type="Proteomes" id="UP000271098"/>
    </source>
</evidence>